<evidence type="ECO:0000313" key="2">
    <source>
        <dbReference type="Proteomes" id="UP000887009"/>
    </source>
</evidence>
<accession>A0AAI9PA29</accession>
<proteinExistence type="predicted"/>
<protein>
    <submittedName>
        <fullName evidence="1">Uncharacterized protein</fullName>
    </submittedName>
</protein>
<dbReference type="Proteomes" id="UP000887009">
    <property type="component" value="Unassembled WGS sequence"/>
</dbReference>
<dbReference type="EMBL" id="BPNL01000021">
    <property type="protein sequence ID" value="GJA54677.1"/>
    <property type="molecule type" value="Genomic_DNA"/>
</dbReference>
<comment type="caution">
    <text evidence="1">The sequence shown here is derived from an EMBL/GenBank/DDBJ whole genome shotgun (WGS) entry which is preliminary data.</text>
</comment>
<sequence length="658" mass="72308">MVTGMHPIEAELIEVVKSGREWQLEDLGGITKLAPVARSLGSTPIMPELLHPLLSGWSDAKAADRDAHKGVLRDLLEVATTDFVLLETVDILEHHRPLPDDGDECCFMLFLAKAATDNHSLSGLSRGAALDGAFRWASDNRRWQLRLLDFFLGLASSDDTEFLRRAAKIVGVAFSHWRDKELVEVLHKLAQLEAVRPEAAFELGMAALAEAMDGGDRSAAVIAFREARDWFGASDGVSEYRPEASLYLDGLDLLLSFHSGAASASLSAVSTRVQQHAFELHAWSGGSGPPWLGARHTEAACWSALASAVAGLAGALDEPSWWEPAVVIEEGLLSVYSAGRSILRRDHQGGVEAMVRPRIRASVAAQAGQMHQVRTWLQQNTTHEWTAEARDLIAQIDAFIEHTGSPKNPSEAVSERTSLAAIIAGSSIPEEQRNVLLGVVANAMSLQLANMTSAETDVIERCCNEVRGHNDYSANTNGARLFDTVLLWLVRFIFNRLELTKGDDPTGAYLFERDDGSLPHEDELQQDFFRWVATFSAGSDLEPTNIASGRADIRLKSGPERLVVEVKREERDSSFDALFNSYAAQTAEYQNVSIRLGVLLVLDLATPNREGTPHLTSLFEARSVRRLGEDQSRFILIVKVPGRRKRPSDLTKLARTNR</sequence>
<reference evidence="1" key="1">
    <citation type="submission" date="2021-07" db="EMBL/GenBank/DDBJ databases">
        <title>Draft genome sequence of carbapenem-resistant Aeromonas spp. in Japan.</title>
        <authorList>
            <person name="Maehana S."/>
            <person name="Suzuki M."/>
            <person name="Kitasato H."/>
        </authorList>
    </citation>
    <scope>NUCLEOTIDE SEQUENCE</scope>
    <source>
        <strain evidence="1">KAM348</strain>
    </source>
</reference>
<dbReference type="AlphaFoldDB" id="A0AAI9PA29"/>
<organism evidence="1 2">
    <name type="scientific">Aeromonas caviae</name>
    <name type="common">Aeromonas punctata</name>
    <dbReference type="NCBI Taxonomy" id="648"/>
    <lineage>
        <taxon>Bacteria</taxon>
        <taxon>Pseudomonadati</taxon>
        <taxon>Pseudomonadota</taxon>
        <taxon>Gammaproteobacteria</taxon>
        <taxon>Aeromonadales</taxon>
        <taxon>Aeromonadaceae</taxon>
        <taxon>Aeromonas</taxon>
    </lineage>
</organism>
<gene>
    <name evidence="1" type="ORF">KAM348_21000</name>
</gene>
<evidence type="ECO:0000313" key="1">
    <source>
        <dbReference type="EMBL" id="GJA54677.1"/>
    </source>
</evidence>
<name>A0AAI9PA29_AERCA</name>